<dbReference type="AlphaFoldDB" id="E6QLB2"/>
<organism evidence="1">
    <name type="scientific">mine drainage metagenome</name>
    <dbReference type="NCBI Taxonomy" id="410659"/>
    <lineage>
        <taxon>unclassified sequences</taxon>
        <taxon>metagenomes</taxon>
        <taxon>ecological metagenomes</taxon>
    </lineage>
</organism>
<protein>
    <submittedName>
        <fullName evidence="1">Uncharacterized protein</fullName>
    </submittedName>
</protein>
<name>E6QLB2_9ZZZZ</name>
<sequence length="76" mass="8703">MFSSIVWWTHHLNLPMAMHSYTKKTPTGVDITQLHTASNFTCGRSYDKIQSCSDAYAYSVFSLWFPCLHSARKVLS</sequence>
<accession>E6QLB2</accession>
<comment type="caution">
    <text evidence="1">The sequence shown here is derived from an EMBL/GenBank/DDBJ whole genome shotgun (WGS) entry which is preliminary data.</text>
</comment>
<evidence type="ECO:0000313" key="1">
    <source>
        <dbReference type="EMBL" id="CBI08032.1"/>
    </source>
</evidence>
<dbReference type="EMBL" id="CABQ01000176">
    <property type="protein sequence ID" value="CBI08032.1"/>
    <property type="molecule type" value="Genomic_DNA"/>
</dbReference>
<gene>
    <name evidence="1" type="ORF">CARN6_1456</name>
</gene>
<reference evidence="1" key="1">
    <citation type="submission" date="2009-10" db="EMBL/GenBank/DDBJ databases">
        <title>Diversity of trophic interactions inside an arsenic-rich microbial ecosystem.</title>
        <authorList>
            <person name="Bertin P.N."/>
            <person name="Heinrich-Salmeron A."/>
            <person name="Pelletier E."/>
            <person name="Goulhen-Chollet F."/>
            <person name="Arsene-Ploetze F."/>
            <person name="Gallien S."/>
            <person name="Calteau A."/>
            <person name="Vallenet D."/>
            <person name="Casiot C."/>
            <person name="Chane-Woon-Ming B."/>
            <person name="Giloteaux L."/>
            <person name="Barakat M."/>
            <person name="Bonnefoy V."/>
            <person name="Bruneel O."/>
            <person name="Chandler M."/>
            <person name="Cleiss J."/>
            <person name="Duran R."/>
            <person name="Elbaz-Poulichet F."/>
            <person name="Fonknechten N."/>
            <person name="Lauga B."/>
            <person name="Mornico D."/>
            <person name="Ortet P."/>
            <person name="Schaeffer C."/>
            <person name="Siguier P."/>
            <person name="Alexander Thil Smith A."/>
            <person name="Van Dorsselaer A."/>
            <person name="Weissenbach J."/>
            <person name="Medigue C."/>
            <person name="Le Paslier D."/>
        </authorList>
    </citation>
    <scope>NUCLEOTIDE SEQUENCE</scope>
</reference>
<proteinExistence type="predicted"/>